<protein>
    <submittedName>
        <fullName evidence="2">Uncharacterized protein</fullName>
    </submittedName>
</protein>
<dbReference type="EMBL" id="CP137315">
    <property type="protein sequence ID" value="WQF90219.1"/>
    <property type="molecule type" value="Genomic_DNA"/>
</dbReference>
<dbReference type="KEGG" id="cdet:87951733"/>
<keyword evidence="3" id="KW-1185">Reference proteome</keyword>
<name>A0AAX4J3T0_9PEZI</name>
<gene>
    <name evidence="2" type="ORF">CDEST_15233</name>
</gene>
<feature type="chain" id="PRO_5043579021" evidence="1">
    <location>
        <begin position="20"/>
        <end position="92"/>
    </location>
</feature>
<dbReference type="GeneID" id="87951733"/>
<evidence type="ECO:0000313" key="2">
    <source>
        <dbReference type="EMBL" id="WQF90219.1"/>
    </source>
</evidence>
<dbReference type="RefSeq" id="XP_062787440.1">
    <property type="nucleotide sequence ID" value="XM_062931389.1"/>
</dbReference>
<dbReference type="AlphaFoldDB" id="A0AAX4J3T0"/>
<keyword evidence="1" id="KW-0732">Signal</keyword>
<evidence type="ECO:0000256" key="1">
    <source>
        <dbReference type="SAM" id="SignalP"/>
    </source>
</evidence>
<evidence type="ECO:0000313" key="3">
    <source>
        <dbReference type="Proteomes" id="UP001322277"/>
    </source>
</evidence>
<reference evidence="3" key="1">
    <citation type="journal article" date="2023" name="bioRxiv">
        <title>Complete genome of the Medicago anthracnose fungus, Colletotrichum destructivum, reveals a mini-chromosome-like region within a core chromosome.</title>
        <authorList>
            <person name="Lapalu N."/>
            <person name="Simon A."/>
            <person name="Lu A."/>
            <person name="Plaumann P.-L."/>
            <person name="Amselem J."/>
            <person name="Pigne S."/>
            <person name="Auger A."/>
            <person name="Koch C."/>
            <person name="Dallery J.-F."/>
            <person name="O'Connell R.J."/>
        </authorList>
    </citation>
    <scope>NUCLEOTIDE SEQUENCE [LARGE SCALE GENOMIC DNA]</scope>
    <source>
        <strain evidence="3">CBS 520.97</strain>
    </source>
</reference>
<dbReference type="Proteomes" id="UP001322277">
    <property type="component" value="Chromosome 11"/>
</dbReference>
<proteinExistence type="predicted"/>
<sequence length="92" mass="9570">MKISTGLTTSLFFLSAAAAAVPDSLVTARSSHNLTKRSQCYCDSGAATRDCCNGLGTMGGDSNLECVPSIAANNDKFLSCCFNKGFIGNVCF</sequence>
<accession>A0AAX4J3T0</accession>
<feature type="signal peptide" evidence="1">
    <location>
        <begin position="1"/>
        <end position="19"/>
    </location>
</feature>
<organism evidence="2 3">
    <name type="scientific">Colletotrichum destructivum</name>
    <dbReference type="NCBI Taxonomy" id="34406"/>
    <lineage>
        <taxon>Eukaryota</taxon>
        <taxon>Fungi</taxon>
        <taxon>Dikarya</taxon>
        <taxon>Ascomycota</taxon>
        <taxon>Pezizomycotina</taxon>
        <taxon>Sordariomycetes</taxon>
        <taxon>Hypocreomycetidae</taxon>
        <taxon>Glomerellales</taxon>
        <taxon>Glomerellaceae</taxon>
        <taxon>Colletotrichum</taxon>
        <taxon>Colletotrichum destructivum species complex</taxon>
    </lineage>
</organism>